<dbReference type="EMBL" id="LAZR01000095">
    <property type="protein sequence ID" value="KKN92458.1"/>
    <property type="molecule type" value="Genomic_DNA"/>
</dbReference>
<organism evidence="1">
    <name type="scientific">marine sediment metagenome</name>
    <dbReference type="NCBI Taxonomy" id="412755"/>
    <lineage>
        <taxon>unclassified sequences</taxon>
        <taxon>metagenomes</taxon>
        <taxon>ecological metagenomes</taxon>
    </lineage>
</organism>
<gene>
    <name evidence="1" type="ORF">LCGC14_0209490</name>
</gene>
<evidence type="ECO:0000313" key="1">
    <source>
        <dbReference type="EMBL" id="KKN92458.1"/>
    </source>
</evidence>
<reference evidence="1" key="1">
    <citation type="journal article" date="2015" name="Nature">
        <title>Complex archaea that bridge the gap between prokaryotes and eukaryotes.</title>
        <authorList>
            <person name="Spang A."/>
            <person name="Saw J.H."/>
            <person name="Jorgensen S.L."/>
            <person name="Zaremba-Niedzwiedzka K."/>
            <person name="Martijn J."/>
            <person name="Lind A.E."/>
            <person name="van Eijk R."/>
            <person name="Schleper C."/>
            <person name="Guy L."/>
            <person name="Ettema T.J."/>
        </authorList>
    </citation>
    <scope>NUCLEOTIDE SEQUENCE</scope>
</reference>
<sequence length="92" mass="10690">MGLEDDRYLYNDTPIIQEGTWKLLAPTKWGVKWKHLSEAPIVLHECPKDDRKELVVHSDNMKNTPRCGLCEEEIPESIQALWQMTHMEAMLG</sequence>
<comment type="caution">
    <text evidence="1">The sequence shown here is derived from an EMBL/GenBank/DDBJ whole genome shotgun (WGS) entry which is preliminary data.</text>
</comment>
<name>A0A0F9XK57_9ZZZZ</name>
<dbReference type="AlphaFoldDB" id="A0A0F9XK57"/>
<protein>
    <submittedName>
        <fullName evidence="1">Uncharacterized protein</fullName>
    </submittedName>
</protein>
<accession>A0A0F9XK57</accession>
<proteinExistence type="predicted"/>